<evidence type="ECO:0000313" key="8">
    <source>
        <dbReference type="EMBL" id="KAF9506539.1"/>
    </source>
</evidence>
<dbReference type="GO" id="GO:0030337">
    <property type="term" value="F:DNA polymerase processivity factor activity"/>
    <property type="evidence" value="ECO:0007669"/>
    <property type="project" value="InterPro"/>
</dbReference>
<keyword evidence="2 4" id="KW-0238">DNA-binding</keyword>
<evidence type="ECO:0000256" key="3">
    <source>
        <dbReference type="RuleBase" id="RU000641"/>
    </source>
</evidence>
<dbReference type="OrthoDB" id="534348at2759"/>
<dbReference type="InterPro" id="IPR022659">
    <property type="entry name" value="Pr_cel_nuc_antig_CS"/>
</dbReference>
<dbReference type="CDD" id="cd00577">
    <property type="entry name" value="PCNA"/>
    <property type="match status" value="1"/>
</dbReference>
<dbReference type="InterPro" id="IPR000730">
    <property type="entry name" value="Pr_cel_nuc_antig"/>
</dbReference>
<dbReference type="GO" id="GO:0006272">
    <property type="term" value="P:leading strand elongation"/>
    <property type="evidence" value="ECO:0007669"/>
    <property type="project" value="TreeGrafter"/>
</dbReference>
<dbReference type="GO" id="GO:0019985">
    <property type="term" value="P:translesion synthesis"/>
    <property type="evidence" value="ECO:0007669"/>
    <property type="project" value="TreeGrafter"/>
</dbReference>
<dbReference type="Gene3D" id="3.70.10.10">
    <property type="match status" value="1"/>
</dbReference>
<dbReference type="InterPro" id="IPR046938">
    <property type="entry name" value="DNA_clamp_sf"/>
</dbReference>
<dbReference type="InterPro" id="IPR022648">
    <property type="entry name" value="Pr_cel_nuc_antig_N"/>
</dbReference>
<protein>
    <recommendedName>
        <fullName evidence="3">DNA sliding clamp PCNA</fullName>
    </recommendedName>
</protein>
<feature type="compositionally biased region" description="Acidic residues" evidence="5">
    <location>
        <begin position="214"/>
        <end position="237"/>
    </location>
</feature>
<dbReference type="SUPFAM" id="SSF55979">
    <property type="entry name" value="DNA clamp"/>
    <property type="match status" value="2"/>
</dbReference>
<dbReference type="PROSITE" id="PS01251">
    <property type="entry name" value="PCNA_1"/>
    <property type="match status" value="1"/>
</dbReference>
<dbReference type="GO" id="GO:0006275">
    <property type="term" value="P:regulation of DNA replication"/>
    <property type="evidence" value="ECO:0007669"/>
    <property type="project" value="InterPro"/>
</dbReference>
<evidence type="ECO:0000259" key="6">
    <source>
        <dbReference type="Pfam" id="PF00705"/>
    </source>
</evidence>
<dbReference type="EMBL" id="MU129107">
    <property type="protein sequence ID" value="KAF9506539.1"/>
    <property type="molecule type" value="Genomic_DNA"/>
</dbReference>
<keyword evidence="9" id="KW-1185">Reference proteome</keyword>
<organism evidence="8 9">
    <name type="scientific">Hydnum rufescens UP504</name>
    <dbReference type="NCBI Taxonomy" id="1448309"/>
    <lineage>
        <taxon>Eukaryota</taxon>
        <taxon>Fungi</taxon>
        <taxon>Dikarya</taxon>
        <taxon>Basidiomycota</taxon>
        <taxon>Agaricomycotina</taxon>
        <taxon>Agaricomycetes</taxon>
        <taxon>Cantharellales</taxon>
        <taxon>Hydnaceae</taxon>
        <taxon>Hydnum</taxon>
    </lineage>
</organism>
<dbReference type="Pfam" id="PF00705">
    <property type="entry name" value="PCNA_N"/>
    <property type="match status" value="1"/>
</dbReference>
<evidence type="ECO:0000256" key="4">
    <source>
        <dbReference type="RuleBase" id="RU003671"/>
    </source>
</evidence>
<feature type="region of interest" description="Disordered" evidence="5">
    <location>
        <begin position="192"/>
        <end position="298"/>
    </location>
</feature>
<comment type="function">
    <text evidence="3">This protein is an auxiliary protein of DNA polymerase delta and is involved in the control of eukaryotic DNA replication by increasing the polymerase's processivity during elongation of the leading strand.</text>
</comment>
<comment type="subcellular location">
    <subcellularLocation>
        <location evidence="3">Nucleus</location>
    </subcellularLocation>
</comment>
<dbReference type="PRINTS" id="PR00339">
    <property type="entry name" value="PCNACYCLIN"/>
</dbReference>
<accession>A0A9P6AIP1</accession>
<dbReference type="PANTHER" id="PTHR11352:SF0">
    <property type="entry name" value="PROLIFERATING CELL NUCLEAR ANTIGEN"/>
    <property type="match status" value="1"/>
</dbReference>
<feature type="compositionally biased region" description="Acidic residues" evidence="5">
    <location>
        <begin position="245"/>
        <end position="264"/>
    </location>
</feature>
<dbReference type="PANTHER" id="PTHR11352">
    <property type="entry name" value="PROLIFERATING CELL NUCLEAR ANTIGEN"/>
    <property type="match status" value="1"/>
</dbReference>
<name>A0A9P6AIP1_9AGAM</name>
<dbReference type="GO" id="GO:0006298">
    <property type="term" value="P:mismatch repair"/>
    <property type="evidence" value="ECO:0007669"/>
    <property type="project" value="TreeGrafter"/>
</dbReference>
<dbReference type="AlphaFoldDB" id="A0A9P6AIP1"/>
<comment type="similarity">
    <text evidence="1 4">Belongs to the PCNA family.</text>
</comment>
<comment type="caution">
    <text evidence="8">The sequence shown here is derived from an EMBL/GenBank/DDBJ whole genome shotgun (WGS) entry which is preliminary data.</text>
</comment>
<dbReference type="Pfam" id="PF02747">
    <property type="entry name" value="PCNA_C"/>
    <property type="match status" value="2"/>
</dbReference>
<gene>
    <name evidence="8" type="ORF">BS47DRAFT_1305146</name>
</gene>
<evidence type="ECO:0000256" key="2">
    <source>
        <dbReference type="ARBA" id="ARBA00023125"/>
    </source>
</evidence>
<feature type="domain" description="Proliferating cell nuclear antigen PCNA C-terminal" evidence="7">
    <location>
        <begin position="286"/>
        <end position="358"/>
    </location>
</feature>
<feature type="domain" description="Proliferating cell nuclear antigen PCNA C-terminal" evidence="7">
    <location>
        <begin position="127"/>
        <end position="190"/>
    </location>
</feature>
<dbReference type="Proteomes" id="UP000886523">
    <property type="component" value="Unassembled WGS sequence"/>
</dbReference>
<evidence type="ECO:0000256" key="5">
    <source>
        <dbReference type="SAM" id="MobiDB-lite"/>
    </source>
</evidence>
<dbReference type="HAMAP" id="MF_00317">
    <property type="entry name" value="DNApol_clamp_arch"/>
    <property type="match status" value="1"/>
</dbReference>
<evidence type="ECO:0000259" key="7">
    <source>
        <dbReference type="Pfam" id="PF02747"/>
    </source>
</evidence>
<sequence>MFEAKLQAANVIKKVLEGALELVTDANFECNDEGLSLQAMDNSHVALVSVRLEKDGFKAYRCDHTMPLGVNLGSLTKVLKCAKDDDEVTLKAEDNADVLNLRFEAKNTDRVAEYEMKLMDIDTDTLGIPDTEYDCKVTMPSAEFARICRELAQLGESVRIEVNKEGIRFASEGEIANGSVLLKPTDAAHNRYEAERKSKSNGSSKKPKVKKEQDAEDADMEEDDGGSIKEDNEEEEVDKPAKGSDDEEEASKEPEPESESEEESESKKRKRKAAADKGKSPKKAKKAKKGDESDNDENTVSISVTQAVTLSFSLKYLINFSKSTGLCSHVELKLSSDVPLLVAYVFEQGSIQYYLAPKIGDE</sequence>
<evidence type="ECO:0000256" key="1">
    <source>
        <dbReference type="ARBA" id="ARBA00010462"/>
    </source>
</evidence>
<evidence type="ECO:0000313" key="9">
    <source>
        <dbReference type="Proteomes" id="UP000886523"/>
    </source>
</evidence>
<dbReference type="NCBIfam" id="TIGR00590">
    <property type="entry name" value="pcna"/>
    <property type="match status" value="1"/>
</dbReference>
<dbReference type="GO" id="GO:0003677">
    <property type="term" value="F:DNA binding"/>
    <property type="evidence" value="ECO:0007669"/>
    <property type="project" value="UniProtKB-KW"/>
</dbReference>
<dbReference type="Gene3D" id="3.10.150.10">
    <property type="entry name" value="DNA Polymerase III, subunit A, domain 2"/>
    <property type="match status" value="1"/>
</dbReference>
<keyword evidence="3" id="KW-0539">Nucleus</keyword>
<feature type="domain" description="Proliferating cell nuclear antigen PCNA N-terminal" evidence="6">
    <location>
        <begin position="1"/>
        <end position="124"/>
    </location>
</feature>
<dbReference type="FunFam" id="3.10.150.10:FF:000008">
    <property type="entry name" value="Proliferating cell nuclear antigen"/>
    <property type="match status" value="1"/>
</dbReference>
<dbReference type="GO" id="GO:0043626">
    <property type="term" value="C:PCNA complex"/>
    <property type="evidence" value="ECO:0007669"/>
    <property type="project" value="TreeGrafter"/>
</dbReference>
<reference evidence="8" key="1">
    <citation type="journal article" date="2020" name="Nat. Commun.">
        <title>Large-scale genome sequencing of mycorrhizal fungi provides insights into the early evolution of symbiotic traits.</title>
        <authorList>
            <person name="Miyauchi S."/>
            <person name="Kiss E."/>
            <person name="Kuo A."/>
            <person name="Drula E."/>
            <person name="Kohler A."/>
            <person name="Sanchez-Garcia M."/>
            <person name="Morin E."/>
            <person name="Andreopoulos B."/>
            <person name="Barry K.W."/>
            <person name="Bonito G."/>
            <person name="Buee M."/>
            <person name="Carver A."/>
            <person name="Chen C."/>
            <person name="Cichocki N."/>
            <person name="Clum A."/>
            <person name="Culley D."/>
            <person name="Crous P.W."/>
            <person name="Fauchery L."/>
            <person name="Girlanda M."/>
            <person name="Hayes R.D."/>
            <person name="Keri Z."/>
            <person name="LaButti K."/>
            <person name="Lipzen A."/>
            <person name="Lombard V."/>
            <person name="Magnuson J."/>
            <person name="Maillard F."/>
            <person name="Murat C."/>
            <person name="Nolan M."/>
            <person name="Ohm R.A."/>
            <person name="Pangilinan J."/>
            <person name="Pereira M.F."/>
            <person name="Perotto S."/>
            <person name="Peter M."/>
            <person name="Pfister S."/>
            <person name="Riley R."/>
            <person name="Sitrit Y."/>
            <person name="Stielow J.B."/>
            <person name="Szollosi G."/>
            <person name="Zifcakova L."/>
            <person name="Stursova M."/>
            <person name="Spatafora J.W."/>
            <person name="Tedersoo L."/>
            <person name="Vaario L.M."/>
            <person name="Yamada A."/>
            <person name="Yan M."/>
            <person name="Wang P."/>
            <person name="Xu J."/>
            <person name="Bruns T."/>
            <person name="Baldrian P."/>
            <person name="Vilgalys R."/>
            <person name="Dunand C."/>
            <person name="Henrissat B."/>
            <person name="Grigoriev I.V."/>
            <person name="Hibbett D."/>
            <person name="Nagy L.G."/>
            <person name="Martin F.M."/>
        </authorList>
    </citation>
    <scope>NUCLEOTIDE SEQUENCE</scope>
    <source>
        <strain evidence="8">UP504</strain>
    </source>
</reference>
<dbReference type="PROSITE" id="PS00293">
    <property type="entry name" value="PCNA_2"/>
    <property type="match status" value="1"/>
</dbReference>
<keyword evidence="4" id="KW-0235">DNA replication</keyword>
<proteinExistence type="inferred from homology"/>
<dbReference type="InterPro" id="IPR022649">
    <property type="entry name" value="Pr_cel_nuc_antig_C"/>
</dbReference>